<gene>
    <name evidence="2" type="ORF">NCTC11923_00441</name>
</gene>
<name>A0A448KA79_9ACTO</name>
<keyword evidence="1" id="KW-1133">Transmembrane helix</keyword>
<feature type="transmembrane region" description="Helical" evidence="1">
    <location>
        <begin position="29"/>
        <end position="52"/>
    </location>
</feature>
<accession>A0A448KA79</accession>
<keyword evidence="1" id="KW-0812">Transmembrane</keyword>
<evidence type="ECO:0000313" key="2">
    <source>
        <dbReference type="EMBL" id="VEG73829.1"/>
    </source>
</evidence>
<dbReference type="RefSeq" id="WP_051281241.1">
    <property type="nucleotide sequence ID" value="NZ_CBCRWE010000036.1"/>
</dbReference>
<keyword evidence="1" id="KW-0472">Membrane</keyword>
<feature type="transmembrane region" description="Helical" evidence="1">
    <location>
        <begin position="126"/>
        <end position="147"/>
    </location>
</feature>
<sequence>MHLSRSLAVVEILLLLAGVAQFLAPTLGLAAICVLSWIFLAAAYVIGSLEIARRQKADPTLRLSPSSVRGFPTWVRGLSDLTPILAAATGLLSAVSYLGPTASTEVGDSALRGLIDLFLALDDSEFLTIIIGTLGWFVLHVGYAHLYQRIDMLSRGRAFAFPATPQASSVEYLYLGMTLGATFGTSDVTVRSRRARWAVMSHTILAFLYNAVVIAVVVRLLTGN</sequence>
<feature type="transmembrane region" description="Helical" evidence="1">
    <location>
        <begin position="7"/>
        <end position="23"/>
    </location>
</feature>
<evidence type="ECO:0000256" key="1">
    <source>
        <dbReference type="SAM" id="Phobius"/>
    </source>
</evidence>
<dbReference type="AlphaFoldDB" id="A0A448KA79"/>
<dbReference type="InterPro" id="IPR009781">
    <property type="entry name" value="DUF1345"/>
</dbReference>
<protein>
    <submittedName>
        <fullName evidence="2">Predicted membrane protein</fullName>
    </submittedName>
</protein>
<reference evidence="2 3" key="1">
    <citation type="submission" date="2018-12" db="EMBL/GenBank/DDBJ databases">
        <authorList>
            <consortium name="Pathogen Informatics"/>
        </authorList>
    </citation>
    <scope>NUCLEOTIDE SEQUENCE [LARGE SCALE GENOMIC DNA]</scope>
    <source>
        <strain evidence="2 3">NCTC11923</strain>
    </source>
</reference>
<proteinExistence type="predicted"/>
<dbReference type="Pfam" id="PF07077">
    <property type="entry name" value="DUF1345"/>
    <property type="match status" value="1"/>
</dbReference>
<evidence type="ECO:0000313" key="3">
    <source>
        <dbReference type="Proteomes" id="UP000276899"/>
    </source>
</evidence>
<dbReference type="KEGG" id="asla:NCTC11923_00441"/>
<feature type="transmembrane region" description="Helical" evidence="1">
    <location>
        <begin position="199"/>
        <end position="221"/>
    </location>
</feature>
<feature type="transmembrane region" description="Helical" evidence="1">
    <location>
        <begin position="73"/>
        <end position="98"/>
    </location>
</feature>
<organism evidence="2 3">
    <name type="scientific">Actinomyces slackii</name>
    <dbReference type="NCBI Taxonomy" id="52774"/>
    <lineage>
        <taxon>Bacteria</taxon>
        <taxon>Bacillati</taxon>
        <taxon>Actinomycetota</taxon>
        <taxon>Actinomycetes</taxon>
        <taxon>Actinomycetales</taxon>
        <taxon>Actinomycetaceae</taxon>
        <taxon>Actinomyces</taxon>
    </lineage>
</organism>
<keyword evidence="3" id="KW-1185">Reference proteome</keyword>
<dbReference type="EMBL" id="LR134363">
    <property type="protein sequence ID" value="VEG73829.1"/>
    <property type="molecule type" value="Genomic_DNA"/>
</dbReference>
<dbReference type="Proteomes" id="UP000276899">
    <property type="component" value="Chromosome"/>
</dbReference>
<dbReference type="STRING" id="1278298.GCA_000428685_02150"/>